<feature type="transmembrane region" description="Helical" evidence="1">
    <location>
        <begin position="116"/>
        <end position="137"/>
    </location>
</feature>
<keyword evidence="1" id="KW-0812">Transmembrane</keyword>
<reference evidence="2 3" key="1">
    <citation type="journal article" date="2016" name="Genome Biol. Evol.">
        <title>Gene Family Evolution Reflects Adaptation to Soil Environmental Stressors in the Genome of the Collembolan Orchesella cincta.</title>
        <authorList>
            <person name="Faddeeva-Vakhrusheva A."/>
            <person name="Derks M.F."/>
            <person name="Anvar S.Y."/>
            <person name="Agamennone V."/>
            <person name="Suring W."/>
            <person name="Smit S."/>
            <person name="van Straalen N.M."/>
            <person name="Roelofs D."/>
        </authorList>
    </citation>
    <scope>NUCLEOTIDE SEQUENCE [LARGE SCALE GENOMIC DNA]</scope>
    <source>
        <tissue evidence="2">Mixed pool</tissue>
    </source>
</reference>
<evidence type="ECO:0000256" key="1">
    <source>
        <dbReference type="SAM" id="Phobius"/>
    </source>
</evidence>
<comment type="caution">
    <text evidence="2">The sequence shown here is derived from an EMBL/GenBank/DDBJ whole genome shotgun (WGS) entry which is preliminary data.</text>
</comment>
<dbReference type="Proteomes" id="UP000094527">
    <property type="component" value="Unassembled WGS sequence"/>
</dbReference>
<sequence>MPPHGTNRKELKELEDLATKSSEVSPLPPGRRLCLSLLTGVKLVAFCDCVLSSILCIGFIVEGWMYLSNEGKNFGTRKKFNYLFRLSLIELAAIAHLWAAIKLFKYATDRKGKCGFQPFYCVNVCVYIYVFTLYKGIREQNWTIIYFSIVAMVFKCFEMVVVTVFKKRLWATEKETVNTIETA</sequence>
<evidence type="ECO:0000313" key="2">
    <source>
        <dbReference type="EMBL" id="ODM94208.1"/>
    </source>
</evidence>
<protein>
    <recommendedName>
        <fullName evidence="4">Transmembrane protein</fullName>
    </recommendedName>
</protein>
<gene>
    <name evidence="2" type="ORF">Ocin01_12471</name>
</gene>
<name>A0A1D2MMM7_ORCCI</name>
<accession>A0A1D2MMM7</accession>
<feature type="transmembrane region" description="Helical" evidence="1">
    <location>
        <begin position="82"/>
        <end position="104"/>
    </location>
</feature>
<evidence type="ECO:0008006" key="4">
    <source>
        <dbReference type="Google" id="ProtNLM"/>
    </source>
</evidence>
<feature type="transmembrane region" description="Helical" evidence="1">
    <location>
        <begin position="41"/>
        <end position="67"/>
    </location>
</feature>
<keyword evidence="1" id="KW-0472">Membrane</keyword>
<keyword evidence="3" id="KW-1185">Reference proteome</keyword>
<proteinExistence type="predicted"/>
<evidence type="ECO:0000313" key="3">
    <source>
        <dbReference type="Proteomes" id="UP000094527"/>
    </source>
</evidence>
<feature type="transmembrane region" description="Helical" evidence="1">
    <location>
        <begin position="143"/>
        <end position="165"/>
    </location>
</feature>
<organism evidence="2 3">
    <name type="scientific">Orchesella cincta</name>
    <name type="common">Springtail</name>
    <name type="synonym">Podura cincta</name>
    <dbReference type="NCBI Taxonomy" id="48709"/>
    <lineage>
        <taxon>Eukaryota</taxon>
        <taxon>Metazoa</taxon>
        <taxon>Ecdysozoa</taxon>
        <taxon>Arthropoda</taxon>
        <taxon>Hexapoda</taxon>
        <taxon>Collembola</taxon>
        <taxon>Entomobryomorpha</taxon>
        <taxon>Entomobryoidea</taxon>
        <taxon>Orchesellidae</taxon>
        <taxon>Orchesellinae</taxon>
        <taxon>Orchesella</taxon>
    </lineage>
</organism>
<keyword evidence="1" id="KW-1133">Transmembrane helix</keyword>
<dbReference type="EMBL" id="LJIJ01000842">
    <property type="protein sequence ID" value="ODM94208.1"/>
    <property type="molecule type" value="Genomic_DNA"/>
</dbReference>
<dbReference type="AlphaFoldDB" id="A0A1D2MMM7"/>